<comment type="similarity">
    <text evidence="1">Belongs to the GMC oxidoreductase family.</text>
</comment>
<protein>
    <recommendedName>
        <fullName evidence="3">Glucose-methanol-choline oxidoreductase N-terminal domain-containing protein</fullName>
    </recommendedName>
</protein>
<feature type="domain" description="Glucose-methanol-choline oxidoreductase N-terminal" evidence="3">
    <location>
        <begin position="353"/>
        <end position="367"/>
    </location>
</feature>
<evidence type="ECO:0000313" key="5">
    <source>
        <dbReference type="Proteomes" id="UP001378592"/>
    </source>
</evidence>
<proteinExistence type="inferred from homology"/>
<gene>
    <name evidence="4" type="ORF">R5R35_006253</name>
</gene>
<dbReference type="Gene3D" id="3.30.560.10">
    <property type="entry name" value="Glucose Oxidase, domain 3"/>
    <property type="match status" value="1"/>
</dbReference>
<dbReference type="PIRSF" id="PIRSF000137">
    <property type="entry name" value="Alcohol_oxidase"/>
    <property type="match status" value="1"/>
</dbReference>
<dbReference type="Pfam" id="PF05199">
    <property type="entry name" value="GMC_oxred_C"/>
    <property type="match status" value="1"/>
</dbReference>
<reference evidence="4 5" key="1">
    <citation type="submission" date="2024-03" db="EMBL/GenBank/DDBJ databases">
        <title>The genome assembly and annotation of the cricket Gryllus longicercus Weissman &amp; Gray.</title>
        <authorList>
            <person name="Szrajer S."/>
            <person name="Gray D."/>
            <person name="Ylla G."/>
        </authorList>
    </citation>
    <scope>NUCLEOTIDE SEQUENCE [LARGE SCALE GENOMIC DNA]</scope>
    <source>
        <strain evidence="4">DAG 2021-001</strain>
        <tissue evidence="4">Whole body minus gut</tissue>
    </source>
</reference>
<dbReference type="SUPFAM" id="SSF51905">
    <property type="entry name" value="FAD/NAD(P)-binding domain"/>
    <property type="match status" value="1"/>
</dbReference>
<dbReference type="PROSITE" id="PS00624">
    <property type="entry name" value="GMC_OXRED_2"/>
    <property type="match status" value="1"/>
</dbReference>
<keyword evidence="5" id="KW-1185">Reference proteome</keyword>
<keyword evidence="2" id="KW-0285">Flavoprotein</keyword>
<dbReference type="EMBL" id="JAZDUA010000004">
    <property type="protein sequence ID" value="KAK7874210.1"/>
    <property type="molecule type" value="Genomic_DNA"/>
</dbReference>
<dbReference type="SUPFAM" id="SSF54373">
    <property type="entry name" value="FAD-linked reductases, C-terminal domain"/>
    <property type="match status" value="1"/>
</dbReference>
<comment type="cofactor">
    <cofactor evidence="2">
        <name>FAD</name>
        <dbReference type="ChEBI" id="CHEBI:57692"/>
    </cofactor>
</comment>
<dbReference type="InterPro" id="IPR007867">
    <property type="entry name" value="GMC_OxRtase_C"/>
</dbReference>
<comment type="caution">
    <text evidence="4">The sequence shown here is derived from an EMBL/GenBank/DDBJ whole genome shotgun (WGS) entry which is preliminary data.</text>
</comment>
<dbReference type="GO" id="GO:0050660">
    <property type="term" value="F:flavin adenine dinucleotide binding"/>
    <property type="evidence" value="ECO:0007669"/>
    <property type="project" value="InterPro"/>
</dbReference>
<keyword evidence="2" id="KW-0274">FAD</keyword>
<dbReference type="PANTHER" id="PTHR11552">
    <property type="entry name" value="GLUCOSE-METHANOL-CHOLINE GMC OXIDOREDUCTASE"/>
    <property type="match status" value="1"/>
</dbReference>
<dbReference type="InterPro" id="IPR012132">
    <property type="entry name" value="GMC_OxRdtase"/>
</dbReference>
<name>A0AAN9VZ31_9ORTH</name>
<dbReference type="Gene3D" id="3.50.50.60">
    <property type="entry name" value="FAD/NAD(P)-binding domain"/>
    <property type="match status" value="1"/>
</dbReference>
<dbReference type="AlphaFoldDB" id="A0AAN9VZ31"/>
<dbReference type="PANTHER" id="PTHR11552:SF154">
    <property type="entry name" value="FI04917P"/>
    <property type="match status" value="1"/>
</dbReference>
<accession>A0AAN9VZ31</accession>
<feature type="binding site" evidence="2">
    <location>
        <position position="174"/>
    </location>
    <ligand>
        <name>FAD</name>
        <dbReference type="ChEBI" id="CHEBI:57692"/>
    </ligand>
</feature>
<sequence>MSWVPPNMAQLCQPHARVSTCAPSTVLFLALVARLLGRSRDAAAPAHRPATAPYFDDFTSYFEEFASAGEAGGGSGGGAGGGGGGGGGEEERFDFIIVGAGSAGCVLANRLTEIHKWRVLLLEAGIEEPQAAAVPAFAPLLQRSNVDWNYRTMPQPHACLARPMGGCGWARGKVMGGSSTINYMIYARGNPRDYDEWEAAGNEGWGWRDVLPYFKKSEDNEDPEIQHHQPHLHGKGGPQTVEWFPFQDPNVDAFVHAMAETGLPVTDINGARQIGVMRLQTTSRHGERLSTNGAFVRPIRRKRANLVVRTEAHVTRVLIDPHTRRAVGVEYLRQGARALATALADKEVVLSAGAINSPKVLMLSGVGPTERLRHLAIRPLHHLPVGYNLQDHVTTDGLVFVLNKTATAVQPEQMTRDLHKFVQTHKGPLSATGPLQVGAFISSSYQQYHDDKDVPDLQYSFDAANVQDLLKDPVQAAETNVQPLSYYDGVTIRPILLAPRSRGFVTLNDSDPVWGAPLIFPNYFAKEPDLDVMVEGMRSGARLVFTHAMRRIGALILDLPMPACAHCRFGSDAYWRCVVQQYTATIFHPVGTCKMGPKWDDEAVVDPRLRVHGLKGLRVVDASIMPKIVRGNTNAPVIMIAEKAADMIKEDWL</sequence>
<dbReference type="InterPro" id="IPR000172">
    <property type="entry name" value="GMC_OxRdtase_N"/>
</dbReference>
<dbReference type="Proteomes" id="UP001378592">
    <property type="component" value="Unassembled WGS sequence"/>
</dbReference>
<feature type="binding site" evidence="2">
    <location>
        <position position="314"/>
    </location>
    <ligand>
        <name>FAD</name>
        <dbReference type="ChEBI" id="CHEBI:57692"/>
    </ligand>
</feature>
<dbReference type="Pfam" id="PF00732">
    <property type="entry name" value="GMC_oxred_N"/>
    <property type="match status" value="1"/>
</dbReference>
<evidence type="ECO:0000259" key="3">
    <source>
        <dbReference type="PROSITE" id="PS00624"/>
    </source>
</evidence>
<dbReference type="GO" id="GO:0016614">
    <property type="term" value="F:oxidoreductase activity, acting on CH-OH group of donors"/>
    <property type="evidence" value="ECO:0007669"/>
    <property type="project" value="InterPro"/>
</dbReference>
<evidence type="ECO:0000256" key="1">
    <source>
        <dbReference type="ARBA" id="ARBA00010790"/>
    </source>
</evidence>
<dbReference type="InterPro" id="IPR036188">
    <property type="entry name" value="FAD/NAD-bd_sf"/>
</dbReference>
<evidence type="ECO:0000313" key="4">
    <source>
        <dbReference type="EMBL" id="KAK7874210.1"/>
    </source>
</evidence>
<evidence type="ECO:0000256" key="2">
    <source>
        <dbReference type="PIRSR" id="PIRSR000137-2"/>
    </source>
</evidence>
<organism evidence="4 5">
    <name type="scientific">Gryllus longicercus</name>
    <dbReference type="NCBI Taxonomy" id="2509291"/>
    <lineage>
        <taxon>Eukaryota</taxon>
        <taxon>Metazoa</taxon>
        <taxon>Ecdysozoa</taxon>
        <taxon>Arthropoda</taxon>
        <taxon>Hexapoda</taxon>
        <taxon>Insecta</taxon>
        <taxon>Pterygota</taxon>
        <taxon>Neoptera</taxon>
        <taxon>Polyneoptera</taxon>
        <taxon>Orthoptera</taxon>
        <taxon>Ensifera</taxon>
        <taxon>Gryllidea</taxon>
        <taxon>Grylloidea</taxon>
        <taxon>Gryllidae</taxon>
        <taxon>Gryllinae</taxon>
        <taxon>Gryllus</taxon>
    </lineage>
</organism>